<gene>
    <name evidence="1" type="ordered locus">CLOAM0202</name>
</gene>
<dbReference type="Proteomes" id="UP000002019">
    <property type="component" value="Chromosome"/>
</dbReference>
<dbReference type="EMBL" id="CU466930">
    <property type="protein sequence ID" value="CAO80111.1"/>
    <property type="molecule type" value="Genomic_DNA"/>
</dbReference>
<organism evidence="1 2">
    <name type="scientific">Cloacimonas acidaminovorans (strain Evry)</name>
    <dbReference type="NCBI Taxonomy" id="459349"/>
    <lineage>
        <taxon>Bacteria</taxon>
        <taxon>Pseudomonadati</taxon>
        <taxon>Candidatus Cloacimonadota</taxon>
        <taxon>Candidatus Cloacimonadia</taxon>
        <taxon>Candidatus Cloacimonadales</taxon>
        <taxon>Candidatus Cloacimonadaceae</taxon>
        <taxon>Candidatus Cloacimonas</taxon>
    </lineage>
</organism>
<dbReference type="KEGG" id="caci:CLOAM0202"/>
<accession>B0VF59</accession>
<keyword evidence="2" id="KW-1185">Reference proteome</keyword>
<proteinExistence type="predicted"/>
<dbReference type="STRING" id="459349.CLOAM0202"/>
<evidence type="ECO:0000313" key="1">
    <source>
        <dbReference type="EMBL" id="CAO80111.1"/>
    </source>
</evidence>
<evidence type="ECO:0000313" key="2">
    <source>
        <dbReference type="Proteomes" id="UP000002019"/>
    </source>
</evidence>
<sequence>MCQITKEFIMLLKGEYKHLESVVGPKTKILYHIGFGEFPDKDTLIPEYHATVFDLNGYPIDPTKRIVLTYNEYQALLDDPKEKDKIVNQLVTQFDL</sequence>
<name>B0VF59_CLOAI</name>
<protein>
    <submittedName>
        <fullName evidence="1">Uncharacterized protein</fullName>
    </submittedName>
</protein>
<dbReference type="HOGENOM" id="CLU_2354727_0_0_0"/>
<reference evidence="1 2" key="1">
    <citation type="journal article" date="2008" name="J. Bacteriol.">
        <title>'Candidatus Cloacamonas acidaminovorans': genome sequence reconstruction provides a first glimpse of a new bacterial division.</title>
        <authorList>
            <person name="Pelletier E."/>
            <person name="Kreimeyer A."/>
            <person name="Bocs S."/>
            <person name="Rouy Z."/>
            <person name="Gyapay G."/>
            <person name="Chouari R."/>
            <person name="Riviere D."/>
            <person name="Ganesan A."/>
            <person name="Daegelen P."/>
            <person name="Sghir A."/>
            <person name="Cohen G.N."/>
            <person name="Medigue C."/>
            <person name="Weissenbach J."/>
            <person name="Le Paslier D."/>
        </authorList>
    </citation>
    <scope>NUCLEOTIDE SEQUENCE [LARGE SCALE GENOMIC DNA]</scope>
    <source>
        <strain evidence="2">Evry</strain>
    </source>
</reference>
<dbReference type="AlphaFoldDB" id="B0VF59"/>